<name>A0A1H6F6U0_9GAMM</name>
<dbReference type="EMBL" id="FMSV02000144">
    <property type="protein sequence ID" value="SEH05019.1"/>
    <property type="molecule type" value="Genomic_DNA"/>
</dbReference>
<organism evidence="1 2">
    <name type="scientific">Candidatus Venteria ishoeyi</name>
    <dbReference type="NCBI Taxonomy" id="1899563"/>
    <lineage>
        <taxon>Bacteria</taxon>
        <taxon>Pseudomonadati</taxon>
        <taxon>Pseudomonadota</taxon>
        <taxon>Gammaproteobacteria</taxon>
        <taxon>Thiotrichales</taxon>
        <taxon>Thiotrichaceae</taxon>
        <taxon>Venteria</taxon>
    </lineage>
</organism>
<dbReference type="PANTHER" id="PTHR30451">
    <property type="entry name" value="OUTER MEMBRANE USHER PROTEIN"/>
    <property type="match status" value="1"/>
</dbReference>
<dbReference type="Proteomes" id="UP000236724">
    <property type="component" value="Unassembled WGS sequence"/>
</dbReference>
<dbReference type="InterPro" id="IPR042186">
    <property type="entry name" value="FimD_plug_dom"/>
</dbReference>
<evidence type="ECO:0000313" key="1">
    <source>
        <dbReference type="EMBL" id="SEH05019.1"/>
    </source>
</evidence>
<dbReference type="Pfam" id="PF00577">
    <property type="entry name" value="Usher"/>
    <property type="match status" value="1"/>
</dbReference>
<keyword evidence="2" id="KW-1185">Reference proteome</keyword>
<dbReference type="GO" id="GO:0009297">
    <property type="term" value="P:pilus assembly"/>
    <property type="evidence" value="ECO:0007669"/>
    <property type="project" value="InterPro"/>
</dbReference>
<proteinExistence type="predicted"/>
<gene>
    <name evidence="1" type="ORF">MBHS_00872</name>
</gene>
<dbReference type="AlphaFoldDB" id="A0A1H6F6U0"/>
<evidence type="ECO:0000313" key="2">
    <source>
        <dbReference type="Proteomes" id="UP000236724"/>
    </source>
</evidence>
<protein>
    <submittedName>
        <fullName evidence="1">Fimbrial Usher protein</fullName>
    </submittedName>
</protein>
<dbReference type="Gene3D" id="2.60.40.2610">
    <property type="entry name" value="Outer membrane usher protein FimD, plug domain"/>
    <property type="match status" value="1"/>
</dbReference>
<dbReference type="InterPro" id="IPR000015">
    <property type="entry name" value="Fimb_usher"/>
</dbReference>
<dbReference type="GO" id="GO:0009279">
    <property type="term" value="C:cell outer membrane"/>
    <property type="evidence" value="ECO:0007669"/>
    <property type="project" value="TreeGrafter"/>
</dbReference>
<accession>A0A1H6F6U0</accession>
<dbReference type="PANTHER" id="PTHR30451:SF5">
    <property type="entry name" value="SLR0019 PROTEIN"/>
    <property type="match status" value="1"/>
</dbReference>
<dbReference type="GO" id="GO:0015473">
    <property type="term" value="F:fimbrial usher porin activity"/>
    <property type="evidence" value="ECO:0007669"/>
    <property type="project" value="InterPro"/>
</dbReference>
<sequence length="213" mass="23525">MRGKLDTAISYQANGDYTGAFNWAGAMAWIPGYGVHFSRPIYDSFALVSTEQADIPVEAGGQILGTTGSSGYTLIPEISSFYKNRLKIPSEALALNLSLDKPVQYIQPSYRSGTLLHFAINKISAVEGYLYRRDAGQEIAIEQAAMTLQIDNQIHHGLIGKEGYFYFENLPVGDHQGQLRQTPCQFTVHVQDSSEIIQTVGKIFCETETGQNH</sequence>
<reference evidence="1 2" key="1">
    <citation type="submission" date="2016-10" db="EMBL/GenBank/DDBJ databases">
        <authorList>
            <person name="de Groot N.N."/>
        </authorList>
    </citation>
    <scope>NUCLEOTIDE SEQUENCE [LARGE SCALE GENOMIC DNA]</scope>
    <source>
        <strain evidence="1">MBHS1</strain>
    </source>
</reference>